<evidence type="ECO:0000313" key="2">
    <source>
        <dbReference type="EMBL" id="PYH79819.1"/>
    </source>
</evidence>
<organism evidence="2 3">
    <name type="scientific">Aspergillus uvarum CBS 121591</name>
    <dbReference type="NCBI Taxonomy" id="1448315"/>
    <lineage>
        <taxon>Eukaryota</taxon>
        <taxon>Fungi</taxon>
        <taxon>Dikarya</taxon>
        <taxon>Ascomycota</taxon>
        <taxon>Pezizomycotina</taxon>
        <taxon>Eurotiomycetes</taxon>
        <taxon>Eurotiomycetidae</taxon>
        <taxon>Eurotiales</taxon>
        <taxon>Aspergillaceae</taxon>
        <taxon>Aspergillus</taxon>
        <taxon>Aspergillus subgen. Circumdati</taxon>
    </lineage>
</organism>
<dbReference type="VEuPathDB" id="FungiDB:BO82DRAFT_123885"/>
<dbReference type="EMBL" id="KZ821715">
    <property type="protein sequence ID" value="PYH79819.1"/>
    <property type="molecule type" value="Genomic_DNA"/>
</dbReference>
<feature type="region of interest" description="Disordered" evidence="1">
    <location>
        <begin position="25"/>
        <end position="89"/>
    </location>
</feature>
<gene>
    <name evidence="2" type="ORF">BO82DRAFT_123885</name>
</gene>
<dbReference type="RefSeq" id="XP_025490019.1">
    <property type="nucleotide sequence ID" value="XM_025629905.1"/>
</dbReference>
<sequence>MNRRMRSLPSFSIACKIELVLNSRDSTSPGWPARHPKGIGGGSGRGKRTRKADVESSLIGRGGEARGVKGQQESRFQARSKKVKITPSESDRVRARQLFAGLDRPCHHRQQDGASSFFFLSFLMQNCVRQIDEGGPVKLRTAIIDDHRA</sequence>
<proteinExistence type="predicted"/>
<accession>A0A319C7J0</accession>
<reference evidence="2 3" key="1">
    <citation type="submission" date="2016-12" db="EMBL/GenBank/DDBJ databases">
        <title>The genomes of Aspergillus section Nigri reveals drivers in fungal speciation.</title>
        <authorList>
            <consortium name="DOE Joint Genome Institute"/>
            <person name="Vesth T.C."/>
            <person name="Nybo J."/>
            <person name="Theobald S."/>
            <person name="Brandl J."/>
            <person name="Frisvad J.C."/>
            <person name="Nielsen K.F."/>
            <person name="Lyhne E.K."/>
            <person name="Kogle M.E."/>
            <person name="Kuo A."/>
            <person name="Riley R."/>
            <person name="Clum A."/>
            <person name="Nolan M."/>
            <person name="Lipzen A."/>
            <person name="Salamov A."/>
            <person name="Henrissat B."/>
            <person name="Wiebenga A."/>
            <person name="De Vries R.P."/>
            <person name="Grigoriev I.V."/>
            <person name="Mortensen U.H."/>
            <person name="Andersen M.R."/>
            <person name="Baker S.E."/>
        </authorList>
    </citation>
    <scope>NUCLEOTIDE SEQUENCE [LARGE SCALE GENOMIC DNA]</scope>
    <source>
        <strain evidence="2 3">CBS 121591</strain>
    </source>
</reference>
<name>A0A319C7J0_9EURO</name>
<evidence type="ECO:0000256" key="1">
    <source>
        <dbReference type="SAM" id="MobiDB-lite"/>
    </source>
</evidence>
<dbReference type="AlphaFoldDB" id="A0A319C7J0"/>
<protein>
    <submittedName>
        <fullName evidence="2">Uncharacterized protein</fullName>
    </submittedName>
</protein>
<keyword evidence="3" id="KW-1185">Reference proteome</keyword>
<dbReference type="Proteomes" id="UP000248340">
    <property type="component" value="Unassembled WGS sequence"/>
</dbReference>
<evidence type="ECO:0000313" key="3">
    <source>
        <dbReference type="Proteomes" id="UP000248340"/>
    </source>
</evidence>
<dbReference type="GeneID" id="37132646"/>